<dbReference type="PANTHER" id="PTHR33975">
    <property type="entry name" value="MYELIN-ASSOCIATED OLIGODENDROCYTE BASIC PROTEIN"/>
    <property type="match status" value="1"/>
</dbReference>
<comment type="caution">
    <text evidence="1">The sequence shown here is derived from an EMBL/GenBank/DDBJ whole genome shotgun (WGS) entry which is preliminary data.</text>
</comment>
<reference evidence="1" key="2">
    <citation type="journal article" date="2022" name="Microbiol. Resour. Announc.">
        <title>Metagenome Sequencing to Explore Phylogenomics of Terrestrial Cyanobacteria.</title>
        <authorList>
            <person name="Ward R.D."/>
            <person name="Stajich J.E."/>
            <person name="Johansen J.R."/>
            <person name="Huntemann M."/>
            <person name="Clum A."/>
            <person name="Foster B."/>
            <person name="Foster B."/>
            <person name="Roux S."/>
            <person name="Palaniappan K."/>
            <person name="Varghese N."/>
            <person name="Mukherjee S."/>
            <person name="Reddy T.B.K."/>
            <person name="Daum C."/>
            <person name="Copeland A."/>
            <person name="Chen I.A."/>
            <person name="Ivanova N.N."/>
            <person name="Kyrpides N.C."/>
            <person name="Shapiro N."/>
            <person name="Eloe-Fadrosh E.A."/>
            <person name="Pietrasiak N."/>
        </authorList>
    </citation>
    <scope>NUCLEOTIDE SEQUENCE</scope>
    <source>
        <strain evidence="1">CPER-KK1</strain>
    </source>
</reference>
<evidence type="ECO:0000313" key="2">
    <source>
        <dbReference type="Proteomes" id="UP000753908"/>
    </source>
</evidence>
<dbReference type="Proteomes" id="UP000753908">
    <property type="component" value="Unassembled WGS sequence"/>
</dbReference>
<dbReference type="AlphaFoldDB" id="A0A951UC35"/>
<evidence type="ECO:0000313" key="1">
    <source>
        <dbReference type="EMBL" id="MBW4547587.1"/>
    </source>
</evidence>
<reference evidence="1" key="1">
    <citation type="submission" date="2021-05" db="EMBL/GenBank/DDBJ databases">
        <authorList>
            <person name="Pietrasiak N."/>
            <person name="Ward R."/>
            <person name="Stajich J.E."/>
            <person name="Kurbessoian T."/>
        </authorList>
    </citation>
    <scope>NUCLEOTIDE SEQUENCE</scope>
    <source>
        <strain evidence="1">CPER-KK1</strain>
    </source>
</reference>
<organism evidence="1 2">
    <name type="scientific">Symplocastrum torsivum CPER-KK1</name>
    <dbReference type="NCBI Taxonomy" id="450513"/>
    <lineage>
        <taxon>Bacteria</taxon>
        <taxon>Bacillati</taxon>
        <taxon>Cyanobacteriota</taxon>
        <taxon>Cyanophyceae</taxon>
        <taxon>Oscillatoriophycideae</taxon>
        <taxon>Oscillatoriales</taxon>
        <taxon>Microcoleaceae</taxon>
        <taxon>Symplocastrum</taxon>
    </lineage>
</organism>
<dbReference type="Pfam" id="PF07466">
    <property type="entry name" value="DUF1517"/>
    <property type="match status" value="1"/>
</dbReference>
<proteinExistence type="predicted"/>
<name>A0A951UC35_9CYAN</name>
<accession>A0A951UC35</accession>
<dbReference type="EMBL" id="JAHHIF010000044">
    <property type="protein sequence ID" value="MBW4547587.1"/>
    <property type="molecule type" value="Genomic_DNA"/>
</dbReference>
<dbReference type="InterPro" id="IPR053023">
    <property type="entry name" value="FLAP_modulator"/>
</dbReference>
<sequence length="194" mass="21514">MENELDNNIVTVSKLQIALRSSARSLQSELSELTLKADTETIEGLRQLLEASAQVLLNYSESWTHVLGRSHTIPSREEAEIVFNKLSLEERSKFSAETLTNVGGEIRQHPVVEPDPTEGPAAYIVVTLLVGTADDRPLFAQLDSAQAVQDVLKKLASMRTDYLMVFELLWTPQVETDTLTEAELATEYADLVAI</sequence>
<protein>
    <submittedName>
        <fullName evidence="1">DUF1517 domain-containing protein</fullName>
    </submittedName>
</protein>
<dbReference type="PANTHER" id="PTHR33975:SF2">
    <property type="entry name" value="MYELIN-ASSOCIATED OLIGODENDROCYTE BASIC PROTEIN"/>
    <property type="match status" value="1"/>
</dbReference>
<gene>
    <name evidence="1" type="ORF">KME25_24570</name>
</gene>
<dbReference type="InterPro" id="IPR010903">
    <property type="entry name" value="DUF1517"/>
</dbReference>